<dbReference type="Ensembl" id="ENSCCRT00015056581.1">
    <property type="protein sequence ID" value="ENSCCRP00015054764.1"/>
    <property type="gene ID" value="ENSCCRG00015022547.1"/>
</dbReference>
<feature type="compositionally biased region" description="Low complexity" evidence="1">
    <location>
        <begin position="253"/>
        <end position="262"/>
    </location>
</feature>
<feature type="region of interest" description="Disordered" evidence="1">
    <location>
        <begin position="1"/>
        <end position="23"/>
    </location>
</feature>
<feature type="compositionally biased region" description="Basic and acidic residues" evidence="1">
    <location>
        <begin position="207"/>
        <end position="224"/>
    </location>
</feature>
<dbReference type="CDD" id="cd16989">
    <property type="entry name" value="ENTH_EpsinR"/>
    <property type="match status" value="1"/>
</dbReference>
<proteinExistence type="predicted"/>
<protein>
    <submittedName>
        <fullName evidence="3">Clathrin interactor 1</fullName>
    </submittedName>
</protein>
<feature type="domain" description="ENTH" evidence="2">
    <location>
        <begin position="1"/>
        <end position="131"/>
    </location>
</feature>
<dbReference type="InterPro" id="IPR013809">
    <property type="entry name" value="ENTH"/>
</dbReference>
<dbReference type="PROSITE" id="PS50942">
    <property type="entry name" value="ENTH"/>
    <property type="match status" value="1"/>
</dbReference>
<feature type="compositionally biased region" description="Basic and acidic residues" evidence="1">
    <location>
        <begin position="1"/>
        <end position="14"/>
    </location>
</feature>
<feature type="region of interest" description="Disordered" evidence="1">
    <location>
        <begin position="129"/>
        <end position="172"/>
    </location>
</feature>
<dbReference type="GO" id="GO:0005543">
    <property type="term" value="F:phospholipid binding"/>
    <property type="evidence" value="ECO:0007669"/>
    <property type="project" value="TreeGrafter"/>
</dbReference>
<dbReference type="GO" id="GO:0030276">
    <property type="term" value="F:clathrin binding"/>
    <property type="evidence" value="ECO:0007669"/>
    <property type="project" value="TreeGrafter"/>
</dbReference>
<dbReference type="PANTHER" id="PTHR12276">
    <property type="entry name" value="EPSIN/ENT-RELATED"/>
    <property type="match status" value="1"/>
</dbReference>
<evidence type="ECO:0000259" key="2">
    <source>
        <dbReference type="PROSITE" id="PS50942"/>
    </source>
</evidence>
<feature type="compositionally biased region" description="Basic and acidic residues" evidence="1">
    <location>
        <begin position="163"/>
        <end position="172"/>
    </location>
</feature>
<feature type="region of interest" description="Disordered" evidence="1">
    <location>
        <begin position="253"/>
        <end position="272"/>
    </location>
</feature>
<dbReference type="Gene3D" id="1.25.40.90">
    <property type="match status" value="1"/>
</dbReference>
<dbReference type="Proteomes" id="UP000694700">
    <property type="component" value="Unplaced"/>
</dbReference>
<dbReference type="Pfam" id="PF01417">
    <property type="entry name" value="ENTH"/>
    <property type="match status" value="1"/>
</dbReference>
<reference evidence="3" key="1">
    <citation type="submission" date="2025-08" db="UniProtKB">
        <authorList>
            <consortium name="Ensembl"/>
        </authorList>
    </citation>
    <scope>IDENTIFICATION</scope>
</reference>
<dbReference type="SUPFAM" id="SSF48464">
    <property type="entry name" value="ENTH/VHS domain"/>
    <property type="match status" value="1"/>
</dbReference>
<dbReference type="SMART" id="SM00273">
    <property type="entry name" value="ENTH"/>
    <property type="match status" value="1"/>
</dbReference>
<feature type="region of interest" description="Disordered" evidence="1">
    <location>
        <begin position="204"/>
        <end position="245"/>
    </location>
</feature>
<dbReference type="FunFam" id="1.25.40.90:FF:000006">
    <property type="entry name" value="Clathrin interactor 1"/>
    <property type="match status" value="1"/>
</dbReference>
<organism evidence="3 4">
    <name type="scientific">Cyprinus carpio</name>
    <name type="common">Common carp</name>
    <dbReference type="NCBI Taxonomy" id="7962"/>
    <lineage>
        <taxon>Eukaryota</taxon>
        <taxon>Metazoa</taxon>
        <taxon>Chordata</taxon>
        <taxon>Craniata</taxon>
        <taxon>Vertebrata</taxon>
        <taxon>Euteleostomi</taxon>
        <taxon>Actinopterygii</taxon>
        <taxon>Neopterygii</taxon>
        <taxon>Teleostei</taxon>
        <taxon>Ostariophysi</taxon>
        <taxon>Cypriniformes</taxon>
        <taxon>Cyprinidae</taxon>
        <taxon>Cyprininae</taxon>
        <taxon>Cyprinus</taxon>
    </lineage>
</organism>
<dbReference type="GO" id="GO:0030125">
    <property type="term" value="C:clathrin vesicle coat"/>
    <property type="evidence" value="ECO:0007669"/>
    <property type="project" value="TreeGrafter"/>
</dbReference>
<dbReference type="GO" id="GO:0005886">
    <property type="term" value="C:plasma membrane"/>
    <property type="evidence" value="ECO:0007669"/>
    <property type="project" value="TreeGrafter"/>
</dbReference>
<evidence type="ECO:0000256" key="1">
    <source>
        <dbReference type="SAM" id="MobiDB-lite"/>
    </source>
</evidence>
<dbReference type="PANTHER" id="PTHR12276:SF122">
    <property type="entry name" value="CLATHRIN INTERACTOR 1-LIKE ISOFORM X1"/>
    <property type="match status" value="1"/>
</dbReference>
<dbReference type="GO" id="GO:0006897">
    <property type="term" value="P:endocytosis"/>
    <property type="evidence" value="ECO:0007669"/>
    <property type="project" value="TreeGrafter"/>
</dbReference>
<dbReference type="InterPro" id="IPR008942">
    <property type="entry name" value="ENTH_VHS"/>
</dbReference>
<evidence type="ECO:0000313" key="3">
    <source>
        <dbReference type="Ensembl" id="ENSCCRP00015054764.1"/>
    </source>
</evidence>
<sequence length="608" mass="65709">MNYSEIESKVREATNDDPWGPSGQLMGEIAKSTFMYEQFPEVMNMLWTRMLKDNKKNWRRVYKALLLLAYLIRNGSERVVTSTREHIYDLRSLENYHFVDENGKDQGINVRQKVKEMVEFVQDDDRLREERKKAKKNKDKYIGVSSDSMGGFKQSNSGEQFDPESKSKWDEDWDKNKSSFLFSEKLGEISDKIGSTIDDTINKFRKKERDDSPDHISDNEEDRVSQNGRPAKSEFKDDEETITNKSVQITQTTDAITSTTTSSRKRGGVPSKTVDLGAAAHYTGSKSSPDADNNKVKYTAFIQIHPAVKVLYVSSKCFAGGNSDLIGDFADFSSPAASVSLPSAAGSLSTGNGEFGDWNAFSSTSPPAVPAPSVIPDLFSDVPTPAAPVPTSTQPPSADLFDLMSPNNSSLSASQSMTFNVCPQNATMPLSRSQTIGGPLLPQQMGLQKSGGKLSMPATWSDPSVNISLDFLSAGLNPPKPTQPTLNTMMQQGVQPPLNMVAQNFAGMTLNAQPSAAAPRPGVNPMMTGGTMAMGMPPTMATGTMGMGSVSIGGMPINQGLVGLNMMPAGIGLQGALGMPSMGTGQGMNPAMLQPKQDAFANFGNFGK</sequence>
<dbReference type="GO" id="GO:0005768">
    <property type="term" value="C:endosome"/>
    <property type="evidence" value="ECO:0007669"/>
    <property type="project" value="TreeGrafter"/>
</dbReference>
<evidence type="ECO:0000313" key="4">
    <source>
        <dbReference type="Proteomes" id="UP000694700"/>
    </source>
</evidence>
<dbReference type="AlphaFoldDB" id="A0A8C1VPX8"/>
<accession>A0A8C1VPX8</accession>
<feature type="compositionally biased region" description="Polar residues" evidence="1">
    <location>
        <begin position="145"/>
        <end position="159"/>
    </location>
</feature>
<name>A0A8C1VPX8_CYPCA</name>